<gene>
    <name evidence="2" type="ORF">Sango_2845400</name>
</gene>
<reference evidence="2" key="2">
    <citation type="journal article" date="2024" name="Plant">
        <title>Genomic evolution and insights into agronomic trait innovations of Sesamum species.</title>
        <authorList>
            <person name="Miao H."/>
            <person name="Wang L."/>
            <person name="Qu L."/>
            <person name="Liu H."/>
            <person name="Sun Y."/>
            <person name="Le M."/>
            <person name="Wang Q."/>
            <person name="Wei S."/>
            <person name="Zheng Y."/>
            <person name="Lin W."/>
            <person name="Duan Y."/>
            <person name="Cao H."/>
            <person name="Xiong S."/>
            <person name="Wang X."/>
            <person name="Wei L."/>
            <person name="Li C."/>
            <person name="Ma Q."/>
            <person name="Ju M."/>
            <person name="Zhao R."/>
            <person name="Li G."/>
            <person name="Mu C."/>
            <person name="Tian Q."/>
            <person name="Mei H."/>
            <person name="Zhang T."/>
            <person name="Gao T."/>
            <person name="Zhang H."/>
        </authorList>
    </citation>
    <scope>NUCLEOTIDE SEQUENCE</scope>
    <source>
        <strain evidence="2">K16</strain>
    </source>
</reference>
<comment type="caution">
    <text evidence="2">The sequence shown here is derived from an EMBL/GenBank/DDBJ whole genome shotgun (WGS) entry which is preliminary data.</text>
</comment>
<sequence length="277" mass="30963">MTKPLLKHAKLITTMTANNQQFGSRNDNPPRRINEVRTSIDKYLDKLTSLVERFIVGNTQQVKACGICTSSGHSTDAYPMLQEEPTMHANAIGGFSRPSQRGHDPFSNIYNPGWRDHPNLRYENQPQNFQKPPYQQPPPPPQSNYNSGIPFLKTSKTKIDVDVGILAMEFDNEVVSFSISGVTQNSNDMHSIFLMDFIDPLVQGNAIFDGGDAFKMTINKSFHPESKNLQEQSVSCKNKFEEEVIQGPPSSPKSTPSPDPLHKRSGFRSGFLSSSFL</sequence>
<feature type="compositionally biased region" description="Pro residues" evidence="1">
    <location>
        <begin position="249"/>
        <end position="259"/>
    </location>
</feature>
<name>A0AAE1T755_9LAMI</name>
<feature type="compositionally biased region" description="Low complexity" evidence="1">
    <location>
        <begin position="267"/>
        <end position="277"/>
    </location>
</feature>
<dbReference type="EMBL" id="JACGWL010000654">
    <property type="protein sequence ID" value="KAK4382715.1"/>
    <property type="molecule type" value="Genomic_DNA"/>
</dbReference>
<feature type="region of interest" description="Disordered" evidence="1">
    <location>
        <begin position="90"/>
        <end position="150"/>
    </location>
</feature>
<protein>
    <submittedName>
        <fullName evidence="2">Uncharacterized protein</fullName>
    </submittedName>
</protein>
<reference evidence="2" key="1">
    <citation type="submission" date="2020-06" db="EMBL/GenBank/DDBJ databases">
        <authorList>
            <person name="Li T."/>
            <person name="Hu X."/>
            <person name="Zhang T."/>
            <person name="Song X."/>
            <person name="Zhang H."/>
            <person name="Dai N."/>
            <person name="Sheng W."/>
            <person name="Hou X."/>
            <person name="Wei L."/>
        </authorList>
    </citation>
    <scope>NUCLEOTIDE SEQUENCE</scope>
    <source>
        <strain evidence="2">K16</strain>
        <tissue evidence="2">Leaf</tissue>
    </source>
</reference>
<dbReference type="Proteomes" id="UP001289374">
    <property type="component" value="Unassembled WGS sequence"/>
</dbReference>
<evidence type="ECO:0000256" key="1">
    <source>
        <dbReference type="SAM" id="MobiDB-lite"/>
    </source>
</evidence>
<dbReference type="AlphaFoldDB" id="A0AAE1T755"/>
<evidence type="ECO:0000313" key="3">
    <source>
        <dbReference type="Proteomes" id="UP001289374"/>
    </source>
</evidence>
<keyword evidence="3" id="KW-1185">Reference proteome</keyword>
<accession>A0AAE1T755</accession>
<organism evidence="2 3">
    <name type="scientific">Sesamum angolense</name>
    <dbReference type="NCBI Taxonomy" id="2727404"/>
    <lineage>
        <taxon>Eukaryota</taxon>
        <taxon>Viridiplantae</taxon>
        <taxon>Streptophyta</taxon>
        <taxon>Embryophyta</taxon>
        <taxon>Tracheophyta</taxon>
        <taxon>Spermatophyta</taxon>
        <taxon>Magnoliopsida</taxon>
        <taxon>eudicotyledons</taxon>
        <taxon>Gunneridae</taxon>
        <taxon>Pentapetalae</taxon>
        <taxon>asterids</taxon>
        <taxon>lamiids</taxon>
        <taxon>Lamiales</taxon>
        <taxon>Pedaliaceae</taxon>
        <taxon>Sesamum</taxon>
    </lineage>
</organism>
<proteinExistence type="predicted"/>
<evidence type="ECO:0000313" key="2">
    <source>
        <dbReference type="EMBL" id="KAK4382715.1"/>
    </source>
</evidence>
<feature type="region of interest" description="Disordered" evidence="1">
    <location>
        <begin position="238"/>
        <end position="277"/>
    </location>
</feature>